<evidence type="ECO:0000313" key="5">
    <source>
        <dbReference type="Proteomes" id="UP000029444"/>
    </source>
</evidence>
<accession>A0A095SF12</accession>
<dbReference type="Pfam" id="PF24604">
    <property type="entry name" value="B-barrel_PelB_C"/>
    <property type="match status" value="1"/>
</dbReference>
<dbReference type="RefSeq" id="WP_035235026.1">
    <property type="nucleotide sequence ID" value="NZ_ARXV01000021.1"/>
</dbReference>
<evidence type="ECO:0000256" key="2">
    <source>
        <dbReference type="ARBA" id="ARBA00022803"/>
    </source>
</evidence>
<gene>
    <name evidence="4" type="ORF">Y5S_03580</name>
</gene>
<dbReference type="Proteomes" id="UP000029444">
    <property type="component" value="Unassembled WGS sequence"/>
</dbReference>
<dbReference type="eggNOG" id="COG0457">
    <property type="taxonomic scope" value="Bacteria"/>
</dbReference>
<keyword evidence="1" id="KW-0677">Repeat</keyword>
<dbReference type="InterPro" id="IPR011990">
    <property type="entry name" value="TPR-like_helical_dom_sf"/>
</dbReference>
<keyword evidence="5" id="KW-1185">Reference proteome</keyword>
<dbReference type="PANTHER" id="PTHR45586">
    <property type="entry name" value="TPR REPEAT-CONTAINING PROTEIN PA4667"/>
    <property type="match status" value="1"/>
</dbReference>
<protein>
    <recommendedName>
        <fullName evidence="3">PelB C-terminal domain-containing protein</fullName>
    </recommendedName>
</protein>
<evidence type="ECO:0000256" key="1">
    <source>
        <dbReference type="ARBA" id="ARBA00022737"/>
    </source>
</evidence>
<feature type="domain" description="PelB C-terminal" evidence="3">
    <location>
        <begin position="619"/>
        <end position="921"/>
    </location>
</feature>
<organism evidence="4 5">
    <name type="scientific">Alcanivorax nanhaiticus</name>
    <dbReference type="NCBI Taxonomy" id="1177154"/>
    <lineage>
        <taxon>Bacteria</taxon>
        <taxon>Pseudomonadati</taxon>
        <taxon>Pseudomonadota</taxon>
        <taxon>Gammaproteobacteria</taxon>
        <taxon>Oceanospirillales</taxon>
        <taxon>Alcanivoracaceae</taxon>
        <taxon>Alcanivorax</taxon>
    </lineage>
</organism>
<dbReference type="EMBL" id="ARXV01000021">
    <property type="protein sequence ID" value="KGD63201.1"/>
    <property type="molecule type" value="Genomic_DNA"/>
</dbReference>
<dbReference type="PANTHER" id="PTHR45586:SF1">
    <property type="entry name" value="LIPOPOLYSACCHARIDE ASSEMBLY PROTEIN B"/>
    <property type="match status" value="1"/>
</dbReference>
<dbReference type="InterPro" id="IPR057306">
    <property type="entry name" value="B-barrel_PelB_C"/>
</dbReference>
<dbReference type="OrthoDB" id="6072349at2"/>
<sequence length="922" mass="106271">MQWRGWLFGVLLLSGYGHAQPPEPYVEAYYNDSYQVFVGAGNLVRARQVIENALYWRPDDVRWWERLAQIARWQGDPQTSLEAWRKVAELSDSQQAWDEVMQLAPAIYHDELVLKAHQKSLRATPRDADLIEKIARQYELAGKPADGVAFFRDWNRRYPSRPALRQMMLLSLNQGADRQAAGYARDYMDRYGPQHDMALHASRIQWVQGERDKALDNLIRDARGLDYSPLITRQLAVMAAEQGRWDVARENYEQLIAHDDDTIPDLYTYINLIRYQDREEMVALMSRAWDKLEDPALAVGVLYALQERGDNTGVEVFLSQLSPERRKKLEQYPPFMQFQAAYQARNQRHAEARRSLERALYLAPDDRESRISWLWLHVAVGNKDILRRSLQAWEAEGRRNSSYWEAFAAAWLVLGDTDAALRYQAALLKRSPNDWSRQWQYAQTLMAAGRSDEAWPVLRHLWANLPAQVDSEQRGEYHYMMQALGQYFENGDASLNRANALADSRDQMDEGDKAEWLAQWSLLQTSQELALGWYLRKLQAEGELRAGTALAYASLQSDVDGIARVREQYGRRLSIQENLDVQLQLEEPALAAATFMDLQRGAPQLAGAHPMQEDLLLPFARSSQLDAGLQRIGALDIEEWAFTQYQPVGRFSQWALELDQRAFSSNDDTLLVVDEDERRVGAIWQYRRSRYQHDLYVGQRTLLENQETMAALDLGARLSREWSLGLEYQWHMPADESSLLILGGSRTGSLLALNWNPSSSWQNRIDIADYEYRDLNDQVLGEGRILNIGSTWRPWMSRFSPGLRVIHTRTDFTETRQSMAEVRQFIPPGQSTSAIPQDYYQTEAVLLLGSTDIHIRPHRLQAWAEVGYSENSLFKDGVNGRIGIEGPLIGRDAWKLLLERQLNTGGSDEDSYRMALEYRIYY</sequence>
<dbReference type="Pfam" id="PF13429">
    <property type="entry name" value="TPR_15"/>
    <property type="match status" value="1"/>
</dbReference>
<evidence type="ECO:0000313" key="4">
    <source>
        <dbReference type="EMBL" id="KGD63201.1"/>
    </source>
</evidence>
<reference evidence="4 5" key="1">
    <citation type="submission" date="2012-09" db="EMBL/GenBank/DDBJ databases">
        <title>Genome Sequence of alkane-degrading Bacterium Alcanivorax sp. 19-m-6.</title>
        <authorList>
            <person name="Lai Q."/>
            <person name="Shao Z."/>
        </authorList>
    </citation>
    <scope>NUCLEOTIDE SEQUENCE [LARGE SCALE GENOMIC DNA]</scope>
    <source>
        <strain evidence="4 5">19-m-6</strain>
    </source>
</reference>
<dbReference type="STRING" id="1177154.Y5S_03580"/>
<proteinExistence type="predicted"/>
<dbReference type="InterPro" id="IPR019734">
    <property type="entry name" value="TPR_rpt"/>
</dbReference>
<comment type="caution">
    <text evidence="4">The sequence shown here is derived from an EMBL/GenBank/DDBJ whole genome shotgun (WGS) entry which is preliminary data.</text>
</comment>
<dbReference type="InterPro" id="IPR051012">
    <property type="entry name" value="CellSynth/LPSAsmb/PSIAsmb"/>
</dbReference>
<dbReference type="SUPFAM" id="SSF48452">
    <property type="entry name" value="TPR-like"/>
    <property type="match status" value="2"/>
</dbReference>
<dbReference type="Gene3D" id="1.25.40.10">
    <property type="entry name" value="Tetratricopeptide repeat domain"/>
    <property type="match status" value="3"/>
</dbReference>
<dbReference type="PATRIC" id="fig|1177154.3.peg.3588"/>
<dbReference type="SMART" id="SM00028">
    <property type="entry name" value="TPR"/>
    <property type="match status" value="4"/>
</dbReference>
<name>A0A095SF12_9GAMM</name>
<dbReference type="AlphaFoldDB" id="A0A095SF12"/>
<keyword evidence="2" id="KW-0802">TPR repeat</keyword>
<evidence type="ECO:0000259" key="3">
    <source>
        <dbReference type="Pfam" id="PF24604"/>
    </source>
</evidence>